<sequence length="109" mass="12167">MAHIFIDVTILLQHRSQISKGIFLRYHLSIKANLILLVPSSTKIAHHVLSFSSTKSKTLRLQDLSPQLQFFINPIRLSSTSTTSSTNSIHYGISPCISFVTSSITKAKR</sequence>
<accession>A0A0A9HSW1</accession>
<protein>
    <submittedName>
        <fullName evidence="1">Uncharacterized protein</fullName>
    </submittedName>
</protein>
<proteinExistence type="predicted"/>
<name>A0A0A9HSW1_ARUDO</name>
<evidence type="ECO:0000313" key="1">
    <source>
        <dbReference type="EMBL" id="JAE37971.1"/>
    </source>
</evidence>
<reference evidence="1" key="1">
    <citation type="submission" date="2014-09" db="EMBL/GenBank/DDBJ databases">
        <authorList>
            <person name="Magalhaes I.L.F."/>
            <person name="Oliveira U."/>
            <person name="Santos F.R."/>
            <person name="Vidigal T.H.D.A."/>
            <person name="Brescovit A.D."/>
            <person name="Santos A.J."/>
        </authorList>
    </citation>
    <scope>NUCLEOTIDE SEQUENCE</scope>
    <source>
        <tissue evidence="1">Shoot tissue taken approximately 20 cm above the soil surface</tissue>
    </source>
</reference>
<dbReference type="AlphaFoldDB" id="A0A0A9HSW1"/>
<reference evidence="1" key="2">
    <citation type="journal article" date="2015" name="Data Brief">
        <title>Shoot transcriptome of the giant reed, Arundo donax.</title>
        <authorList>
            <person name="Barrero R.A."/>
            <person name="Guerrero F.D."/>
            <person name="Moolhuijzen P."/>
            <person name="Goolsby J.A."/>
            <person name="Tidwell J."/>
            <person name="Bellgard S.E."/>
            <person name="Bellgard M.I."/>
        </authorList>
    </citation>
    <scope>NUCLEOTIDE SEQUENCE</scope>
    <source>
        <tissue evidence="1">Shoot tissue taken approximately 20 cm above the soil surface</tissue>
    </source>
</reference>
<dbReference type="EMBL" id="GBRH01159925">
    <property type="protein sequence ID" value="JAE37971.1"/>
    <property type="molecule type" value="Transcribed_RNA"/>
</dbReference>
<organism evidence="1">
    <name type="scientific">Arundo donax</name>
    <name type="common">Giant reed</name>
    <name type="synonym">Donax arundinaceus</name>
    <dbReference type="NCBI Taxonomy" id="35708"/>
    <lineage>
        <taxon>Eukaryota</taxon>
        <taxon>Viridiplantae</taxon>
        <taxon>Streptophyta</taxon>
        <taxon>Embryophyta</taxon>
        <taxon>Tracheophyta</taxon>
        <taxon>Spermatophyta</taxon>
        <taxon>Magnoliopsida</taxon>
        <taxon>Liliopsida</taxon>
        <taxon>Poales</taxon>
        <taxon>Poaceae</taxon>
        <taxon>PACMAD clade</taxon>
        <taxon>Arundinoideae</taxon>
        <taxon>Arundineae</taxon>
        <taxon>Arundo</taxon>
    </lineage>
</organism>